<proteinExistence type="predicted"/>
<gene>
    <name evidence="2" type="ORF">JBS370_LOCUS39894</name>
</gene>
<comment type="caution">
    <text evidence="2">The sequence shown here is derived from an EMBL/GenBank/DDBJ whole genome shotgun (WGS) entry which is preliminary data.</text>
</comment>
<sequence>MKRELVYLIYILKKQHRLIAFISLAAHNRKGCEIAWKYMQDNWNKTEKIYDEHSRDLIHLVENVPCHFVNEQRANEVRNFYANHPNPIFEGTIGKVLQQINIRQLVLQHHENS</sequence>
<feature type="domain" description="ERAP1-like C-terminal" evidence="1">
    <location>
        <begin position="12"/>
        <end position="101"/>
    </location>
</feature>
<dbReference type="EMBL" id="CAJOBD010031254">
    <property type="protein sequence ID" value="CAF4285379.1"/>
    <property type="molecule type" value="Genomic_DNA"/>
</dbReference>
<accession>A0A820GZM1</accession>
<dbReference type="Gene3D" id="1.25.50.20">
    <property type="match status" value="1"/>
</dbReference>
<feature type="non-terminal residue" evidence="2">
    <location>
        <position position="113"/>
    </location>
</feature>
<name>A0A820GZM1_9BILA</name>
<reference evidence="2" key="1">
    <citation type="submission" date="2021-02" db="EMBL/GenBank/DDBJ databases">
        <authorList>
            <person name="Nowell W R."/>
        </authorList>
    </citation>
    <scope>NUCLEOTIDE SEQUENCE</scope>
</reference>
<organism evidence="2 3">
    <name type="scientific">Rotaria sordida</name>
    <dbReference type="NCBI Taxonomy" id="392033"/>
    <lineage>
        <taxon>Eukaryota</taxon>
        <taxon>Metazoa</taxon>
        <taxon>Spiralia</taxon>
        <taxon>Gnathifera</taxon>
        <taxon>Rotifera</taxon>
        <taxon>Eurotatoria</taxon>
        <taxon>Bdelloidea</taxon>
        <taxon>Philodinida</taxon>
        <taxon>Philodinidae</taxon>
        <taxon>Rotaria</taxon>
    </lineage>
</organism>
<evidence type="ECO:0000259" key="1">
    <source>
        <dbReference type="Pfam" id="PF11838"/>
    </source>
</evidence>
<evidence type="ECO:0000313" key="2">
    <source>
        <dbReference type="EMBL" id="CAF4285379.1"/>
    </source>
</evidence>
<dbReference type="Proteomes" id="UP000663836">
    <property type="component" value="Unassembled WGS sequence"/>
</dbReference>
<protein>
    <recommendedName>
        <fullName evidence="1">ERAP1-like C-terminal domain-containing protein</fullName>
    </recommendedName>
</protein>
<dbReference type="AlphaFoldDB" id="A0A820GZM1"/>
<evidence type="ECO:0000313" key="3">
    <source>
        <dbReference type="Proteomes" id="UP000663836"/>
    </source>
</evidence>
<dbReference type="Pfam" id="PF11838">
    <property type="entry name" value="ERAP1_C"/>
    <property type="match status" value="1"/>
</dbReference>
<dbReference type="InterPro" id="IPR024571">
    <property type="entry name" value="ERAP1-like_C_dom"/>
</dbReference>